<dbReference type="Ensembl" id="ENSSSCT00060039035.1">
    <property type="protein sequence ID" value="ENSSSCP00060016563.1"/>
    <property type="gene ID" value="ENSSSCG00060028890.1"/>
</dbReference>
<evidence type="ECO:0000313" key="2">
    <source>
        <dbReference type="Proteomes" id="UP000694723"/>
    </source>
</evidence>
<dbReference type="Proteomes" id="UP000694723">
    <property type="component" value="Unplaced"/>
</dbReference>
<name>A0A8D2BG22_PIG</name>
<dbReference type="PANTHER" id="PTHR32215">
    <property type="entry name" value="CILIA- AND FLAGELLA-ASSOCIATED PROTEIN 57"/>
    <property type="match status" value="1"/>
</dbReference>
<reference evidence="1" key="1">
    <citation type="submission" date="2025-08" db="UniProtKB">
        <authorList>
            <consortium name="Ensembl"/>
        </authorList>
    </citation>
    <scope>IDENTIFICATION</scope>
</reference>
<sequence length="96" mass="10597">MSTVVAQSLHVFGFRSHVANNVFFFDEQIIIFPSGNHCVKYNVDQKWQKFIPGKTLSSLTYHQSTLHQKAVAGGGHASARASPPFAVILLPKFLLA</sequence>
<dbReference type="InterPro" id="IPR015943">
    <property type="entry name" value="WD40/YVTN_repeat-like_dom_sf"/>
</dbReference>
<accession>A0A8D2BG22</accession>
<dbReference type="AlphaFoldDB" id="A0A8D2BG22"/>
<organism evidence="1 2">
    <name type="scientific">Sus scrofa</name>
    <name type="common">Pig</name>
    <dbReference type="NCBI Taxonomy" id="9823"/>
    <lineage>
        <taxon>Eukaryota</taxon>
        <taxon>Metazoa</taxon>
        <taxon>Chordata</taxon>
        <taxon>Craniata</taxon>
        <taxon>Vertebrata</taxon>
        <taxon>Euteleostomi</taxon>
        <taxon>Mammalia</taxon>
        <taxon>Eutheria</taxon>
        <taxon>Laurasiatheria</taxon>
        <taxon>Artiodactyla</taxon>
        <taxon>Suina</taxon>
        <taxon>Suidae</taxon>
        <taxon>Sus</taxon>
    </lineage>
</organism>
<proteinExistence type="predicted"/>
<dbReference type="InterPro" id="IPR052993">
    <property type="entry name" value="CFA-57"/>
</dbReference>
<evidence type="ECO:0000313" key="1">
    <source>
        <dbReference type="Ensembl" id="ENSSSCP00060016563.1"/>
    </source>
</evidence>
<dbReference type="PANTHER" id="PTHR32215:SF0">
    <property type="entry name" value="CILIA- AND FLAGELLA-ASSOCIATED PROTEIN 57"/>
    <property type="match status" value="1"/>
</dbReference>
<dbReference type="Gene3D" id="2.130.10.10">
    <property type="entry name" value="YVTN repeat-like/Quinoprotein amine dehydrogenase"/>
    <property type="match status" value="1"/>
</dbReference>
<protein>
    <submittedName>
        <fullName evidence="1">Uncharacterized protein</fullName>
    </submittedName>
</protein>